<name>A0A0F9FFU3_9ZZZZ</name>
<proteinExistence type="predicted"/>
<accession>A0A0F9FFU3</accession>
<comment type="caution">
    <text evidence="1">The sequence shown here is derived from an EMBL/GenBank/DDBJ whole genome shotgun (WGS) entry which is preliminary data.</text>
</comment>
<dbReference type="AlphaFoldDB" id="A0A0F9FFU3"/>
<dbReference type="EMBL" id="LAZR01030601">
    <property type="protein sequence ID" value="KKL56130.1"/>
    <property type="molecule type" value="Genomic_DNA"/>
</dbReference>
<sequence length="81" mass="8419">MKISYGPPGVSGVKHLQYLSGDAPNSAPSKALPVAKIAGVVWLGAKITGMSRVKRYAFWTAIGALVWHYSGTKGSSPTGMG</sequence>
<gene>
    <name evidence="1" type="ORF">LCGC14_2248480</name>
</gene>
<evidence type="ECO:0000313" key="1">
    <source>
        <dbReference type="EMBL" id="KKL56130.1"/>
    </source>
</evidence>
<protein>
    <submittedName>
        <fullName evidence="1">Uncharacterized protein</fullName>
    </submittedName>
</protein>
<organism evidence="1">
    <name type="scientific">marine sediment metagenome</name>
    <dbReference type="NCBI Taxonomy" id="412755"/>
    <lineage>
        <taxon>unclassified sequences</taxon>
        <taxon>metagenomes</taxon>
        <taxon>ecological metagenomes</taxon>
    </lineage>
</organism>
<reference evidence="1" key="1">
    <citation type="journal article" date="2015" name="Nature">
        <title>Complex archaea that bridge the gap between prokaryotes and eukaryotes.</title>
        <authorList>
            <person name="Spang A."/>
            <person name="Saw J.H."/>
            <person name="Jorgensen S.L."/>
            <person name="Zaremba-Niedzwiedzka K."/>
            <person name="Martijn J."/>
            <person name="Lind A.E."/>
            <person name="van Eijk R."/>
            <person name="Schleper C."/>
            <person name="Guy L."/>
            <person name="Ettema T.J."/>
        </authorList>
    </citation>
    <scope>NUCLEOTIDE SEQUENCE</scope>
</reference>